<comment type="subcellular location">
    <subcellularLocation>
        <location evidence="1">Nucleus</location>
    </subcellularLocation>
</comment>
<reference evidence="19 20" key="1">
    <citation type="submission" date="2019-02" db="EMBL/GenBank/DDBJ databases">
        <title>Opniocepnalus argus genome.</title>
        <authorList>
            <person name="Zhou C."/>
            <person name="Xiao S."/>
        </authorList>
    </citation>
    <scope>NUCLEOTIDE SEQUENCE [LARGE SCALE GENOMIC DNA]</scope>
    <source>
        <strain evidence="19">OARG1902GOOAL</strain>
        <tissue evidence="19">Muscle</tissue>
    </source>
</reference>
<sequence length="914" mass="101454">MASPLALREWCRVTCADYSTVEIKNMSSSFRDGLAFCAIIHKHRPDLIDFRSLSKDNAFENNKRAFEVAETKLGIAALLDPKDVVSCEVPNALSITSYVSQYYHFFSNKSHAGPASLRSSHITLLNNLKRSKRLYGVKGLKSTTHLKTSNDHLSNTRLQTMCKLCFKPVHLIQRNLVDGEVYHRSCFRCTVCRSTLLPRFYTQGSDAGSLMCTYHGTDSKNAHVDFAPKNGSKHTQPKFTFQAGYYSFGGLAITSIPHYTEKTESLDELVCETANTEERAKEKSTRGKDRQESSVGLKSMVEKPEPLHLPQPSGKDRTVERAQHGTPEPSVPDSTLQQEVTETQQPSEPSSPCVDGSGRPVPAPRRMQDSSAGPVPAPRMKTSQRINSSSTAASASSQRKSPLISPQMPTGGRPKVKTNHPWLGIIHPGPWTQLPPAPPPVAIPKSNLHQPRYRPKVPPPNPFLKEVDEETCSKDAQHETSQQTKCLVEACHSESRETKTEVIVYSGDPEKTDVKSDNPLPSKSREAVGANTVETSSELARKTNSSSVSDENQGTGDSLPDVTAPTAGPQATSDEAQSRILPRSVSVPPIASAVSHGSLVPDGPTEPKECVTSCQSKHVCKESPLDQKLAMAKSNSLQALSSQQVPAPGNGFPLMKRKVQTDHSVSPGDLQVEMGELDKQLEALEQRGVELEKKLRNCKNDKEEMQMLTEWFSLIHKRHVLVCRDIELVYLSQQQKLEEKQADVEYGLRCLLNKPESDWTQEDHNREKELTNELIAVIGQRDQIISCLDQDRQSFDDGDFDDAEEDEGLDDLENVEDEDQENMQILPAGEGQQANQKRITTPYMTKYERARVLGTRALQIAMCAPVMVELEGETDPLQIAMKELKSRKIPIIIRRYLPDGSYEDWGCDELIVAD</sequence>
<dbReference type="Pfam" id="PF00307">
    <property type="entry name" value="CH"/>
    <property type="match status" value="1"/>
</dbReference>
<name>A0A6G1QCX1_CHAAH</name>
<proteinExistence type="inferred from homology"/>
<feature type="domain" description="Calponin-homology (CH)" evidence="16">
    <location>
        <begin position="1"/>
        <end position="107"/>
    </location>
</feature>
<evidence type="ECO:0000256" key="10">
    <source>
        <dbReference type="ARBA" id="ARBA00030456"/>
    </source>
</evidence>
<evidence type="ECO:0000256" key="7">
    <source>
        <dbReference type="ARBA" id="ARBA00023163"/>
    </source>
</evidence>
<dbReference type="Pfam" id="PF01192">
    <property type="entry name" value="RNA_pol_Rpb6"/>
    <property type="match status" value="1"/>
</dbReference>
<dbReference type="InterPro" id="IPR028363">
    <property type="entry name" value="RPB6"/>
</dbReference>
<evidence type="ECO:0000256" key="3">
    <source>
        <dbReference type="ARBA" id="ARBA00022478"/>
    </source>
</evidence>
<dbReference type="Proteomes" id="UP000503349">
    <property type="component" value="Chromosome 15"/>
</dbReference>
<comment type="function">
    <text evidence="12">DNA-dependent RNA polymerase catalyzes the transcription of DNA into RNA using the four ribonucleoside triphosphates as substrates. Common component of RNA polymerases I, II, and III which synthesize ribosomal RNA precursors, mRNA precursors and many functional non-coding RNAs, and small RNAs, such as 5S rRNA and tRNAs, respectively. Pol II is the central component of the basal RNA polymerase II transcription machinery. Pols are composed of mobile elements that move relative to each other. In Pol II, POLR2F/RPABC2 is part of the clamp element and together with parts of POLR2A/RPB1 and POLR2B/RPB2 forms a pocket to which the POLR2D/RPB4-POLR2G/RPB7 subcomplex binds.</text>
</comment>
<feature type="region of interest" description="Disordered" evidence="15">
    <location>
        <begin position="276"/>
        <end position="414"/>
    </location>
</feature>
<dbReference type="InterPro" id="IPR020708">
    <property type="entry name" value="DNA-dir_RNA_polK_14-18kDa_CS"/>
</dbReference>
<dbReference type="Pfam" id="PF12130">
    <property type="entry name" value="bMERB_dom"/>
    <property type="match status" value="1"/>
</dbReference>
<dbReference type="PIRSF" id="PIRSF500154">
    <property type="entry name" value="RPB6"/>
    <property type="match status" value="1"/>
</dbReference>
<dbReference type="InterPro" id="IPR036161">
    <property type="entry name" value="RPB6/omega-like_sf"/>
</dbReference>
<dbReference type="Gene3D" id="3.90.940.10">
    <property type="match status" value="1"/>
</dbReference>
<feature type="compositionally biased region" description="Basic and acidic residues" evidence="15">
    <location>
        <begin position="491"/>
        <end position="500"/>
    </location>
</feature>
<accession>A0A6G1QCX1</accession>
<feature type="compositionally biased region" description="Basic and acidic residues" evidence="15">
    <location>
        <begin position="314"/>
        <end position="323"/>
    </location>
</feature>
<dbReference type="PROSITE" id="PS51848">
    <property type="entry name" value="BMERB"/>
    <property type="match status" value="1"/>
</dbReference>
<dbReference type="PROSITE" id="PS50023">
    <property type="entry name" value="LIM_DOMAIN_2"/>
    <property type="match status" value="1"/>
</dbReference>
<dbReference type="InterPro" id="IPR006110">
    <property type="entry name" value="Pol_omega/Rpo6/RPB6"/>
</dbReference>
<organism evidence="19 20">
    <name type="scientific">Channa argus</name>
    <name type="common">Northern snakehead</name>
    <name type="synonym">Ophicephalus argus</name>
    <dbReference type="NCBI Taxonomy" id="215402"/>
    <lineage>
        <taxon>Eukaryota</taxon>
        <taxon>Metazoa</taxon>
        <taxon>Chordata</taxon>
        <taxon>Craniata</taxon>
        <taxon>Vertebrata</taxon>
        <taxon>Euteleostomi</taxon>
        <taxon>Actinopterygii</taxon>
        <taxon>Neopterygii</taxon>
        <taxon>Teleostei</taxon>
        <taxon>Neoteleostei</taxon>
        <taxon>Acanthomorphata</taxon>
        <taxon>Anabantaria</taxon>
        <taxon>Anabantiformes</taxon>
        <taxon>Channoidei</taxon>
        <taxon>Channidae</taxon>
        <taxon>Channa</taxon>
    </lineage>
</organism>
<dbReference type="SUPFAM" id="SSF63562">
    <property type="entry name" value="RPB6/omega subunit-like"/>
    <property type="match status" value="1"/>
</dbReference>
<evidence type="ECO:0000256" key="15">
    <source>
        <dbReference type="SAM" id="MobiDB-lite"/>
    </source>
</evidence>
<dbReference type="PANTHER" id="PTHR23167:SF89">
    <property type="entry name" value="MICAL-LIKE PROTEIN 1"/>
    <property type="match status" value="1"/>
</dbReference>
<feature type="coiled-coil region" evidence="14">
    <location>
        <begin position="674"/>
        <end position="701"/>
    </location>
</feature>
<evidence type="ECO:0000256" key="1">
    <source>
        <dbReference type="ARBA" id="ARBA00004123"/>
    </source>
</evidence>
<dbReference type="GO" id="GO:0005634">
    <property type="term" value="C:nucleus"/>
    <property type="evidence" value="ECO:0007669"/>
    <property type="project" value="UniProtKB-SubCell"/>
</dbReference>
<evidence type="ECO:0000256" key="12">
    <source>
        <dbReference type="ARBA" id="ARBA00044490"/>
    </source>
</evidence>
<dbReference type="InterPro" id="IPR022735">
    <property type="entry name" value="bMERB_dom"/>
</dbReference>
<evidence type="ECO:0000256" key="5">
    <source>
        <dbReference type="ARBA" id="ARBA00022833"/>
    </source>
</evidence>
<feature type="domain" description="BMERB" evidence="18">
    <location>
        <begin position="656"/>
        <end position="804"/>
    </location>
</feature>
<dbReference type="GO" id="GO:0000428">
    <property type="term" value="C:DNA-directed RNA polymerase complex"/>
    <property type="evidence" value="ECO:0007669"/>
    <property type="project" value="UniProtKB-KW"/>
</dbReference>
<dbReference type="Gene3D" id="1.10.418.10">
    <property type="entry name" value="Calponin-like domain"/>
    <property type="match status" value="1"/>
</dbReference>
<evidence type="ECO:0000259" key="17">
    <source>
        <dbReference type="PROSITE" id="PS50023"/>
    </source>
</evidence>
<feature type="compositionally biased region" description="Polar residues" evidence="15">
    <location>
        <begin position="332"/>
        <end position="350"/>
    </location>
</feature>
<dbReference type="SUPFAM" id="SSF47576">
    <property type="entry name" value="Calponin-homology domain, CH-domain"/>
    <property type="match status" value="1"/>
</dbReference>
<gene>
    <name evidence="19" type="ORF">EXN66_Car016188</name>
</gene>
<evidence type="ECO:0000256" key="6">
    <source>
        <dbReference type="ARBA" id="ARBA00023038"/>
    </source>
</evidence>
<evidence type="ECO:0000256" key="2">
    <source>
        <dbReference type="ARBA" id="ARBA00020808"/>
    </source>
</evidence>
<keyword evidence="5 13" id="KW-0862">Zinc</keyword>
<dbReference type="NCBIfam" id="NF002208">
    <property type="entry name" value="PRK01099.1-3"/>
    <property type="match status" value="1"/>
</dbReference>
<keyword evidence="7" id="KW-0804">Transcription</keyword>
<evidence type="ECO:0000256" key="9">
    <source>
        <dbReference type="ARBA" id="ARBA00025773"/>
    </source>
</evidence>
<dbReference type="AlphaFoldDB" id="A0A6G1QCX1"/>
<dbReference type="Gene3D" id="2.10.110.10">
    <property type="entry name" value="Cysteine Rich Protein"/>
    <property type="match status" value="1"/>
</dbReference>
<evidence type="ECO:0000256" key="11">
    <source>
        <dbReference type="ARBA" id="ARBA00033085"/>
    </source>
</evidence>
<feature type="region of interest" description="Disordered" evidence="15">
    <location>
        <begin position="437"/>
        <end position="581"/>
    </location>
</feature>
<keyword evidence="8" id="KW-0539">Nucleus</keyword>
<feature type="domain" description="LIM zinc-binding" evidence="17">
    <location>
        <begin position="160"/>
        <end position="222"/>
    </location>
</feature>
<evidence type="ECO:0000256" key="14">
    <source>
        <dbReference type="SAM" id="Coils"/>
    </source>
</evidence>
<keyword evidence="14" id="KW-0175">Coiled coil</keyword>
<feature type="compositionally biased region" description="Basic and acidic residues" evidence="15">
    <location>
        <begin position="276"/>
        <end position="292"/>
    </location>
</feature>
<dbReference type="InterPro" id="IPR001781">
    <property type="entry name" value="Znf_LIM"/>
</dbReference>
<protein>
    <recommendedName>
        <fullName evidence="2">DNA-directed RNA polymerases I, II, and III subunit RPABC2</fullName>
    </recommendedName>
    <alternativeName>
        <fullName evidence="11">DNA-directed RNA polymerase II subunit F</fullName>
    </alternativeName>
    <alternativeName>
        <fullName evidence="10">RPB6 homolog</fullName>
    </alternativeName>
</protein>
<dbReference type="PROSITE" id="PS00478">
    <property type="entry name" value="LIM_DOMAIN_1"/>
    <property type="match status" value="1"/>
</dbReference>
<evidence type="ECO:0000256" key="4">
    <source>
        <dbReference type="ARBA" id="ARBA00022723"/>
    </source>
</evidence>
<dbReference type="GO" id="GO:0046872">
    <property type="term" value="F:metal ion binding"/>
    <property type="evidence" value="ECO:0007669"/>
    <property type="project" value="UniProtKB-KW"/>
</dbReference>
<dbReference type="InterPro" id="IPR006111">
    <property type="entry name" value="Rpo6/Rpb6"/>
</dbReference>
<evidence type="ECO:0000256" key="8">
    <source>
        <dbReference type="ARBA" id="ARBA00023242"/>
    </source>
</evidence>
<dbReference type="InterPro" id="IPR001715">
    <property type="entry name" value="CH_dom"/>
</dbReference>
<dbReference type="InterPro" id="IPR050540">
    <property type="entry name" value="F-actin_Monoox_Mical"/>
</dbReference>
<dbReference type="GO" id="GO:0006351">
    <property type="term" value="P:DNA-templated transcription"/>
    <property type="evidence" value="ECO:0007669"/>
    <property type="project" value="InterPro"/>
</dbReference>
<comment type="similarity">
    <text evidence="9">Belongs to the archaeal Rpo6/eukaryotic RPB6 RNA polymerase subunit family.</text>
</comment>
<keyword evidence="6 13" id="KW-0440">LIM domain</keyword>
<dbReference type="EMBL" id="CM015726">
    <property type="protein sequence ID" value="KAF3700501.1"/>
    <property type="molecule type" value="Genomic_DNA"/>
</dbReference>
<evidence type="ECO:0000256" key="13">
    <source>
        <dbReference type="PROSITE-ProRule" id="PRU00125"/>
    </source>
</evidence>
<dbReference type="PIRSF" id="PIRSF000778">
    <property type="entry name" value="RpoK/RPB6"/>
    <property type="match status" value="1"/>
</dbReference>
<evidence type="ECO:0000259" key="16">
    <source>
        <dbReference type="PROSITE" id="PS50021"/>
    </source>
</evidence>
<keyword evidence="3" id="KW-0240">DNA-directed RNA polymerase</keyword>
<dbReference type="PROSITE" id="PS01111">
    <property type="entry name" value="RNA_POL_K_14KD"/>
    <property type="match status" value="1"/>
</dbReference>
<dbReference type="Pfam" id="PF00412">
    <property type="entry name" value="LIM"/>
    <property type="match status" value="1"/>
</dbReference>
<dbReference type="SMART" id="SM00132">
    <property type="entry name" value="LIM"/>
    <property type="match status" value="1"/>
</dbReference>
<feature type="compositionally biased region" description="Low complexity" evidence="15">
    <location>
        <begin position="388"/>
        <end position="397"/>
    </location>
</feature>
<dbReference type="FunFam" id="3.90.940.10:FF:000003">
    <property type="entry name" value="DNA-directed RNA polymerases I, II, and III subunit RPABC2"/>
    <property type="match status" value="1"/>
</dbReference>
<feature type="compositionally biased region" description="Polar residues" evidence="15">
    <location>
        <begin position="532"/>
        <end position="556"/>
    </location>
</feature>
<evidence type="ECO:0000313" key="19">
    <source>
        <dbReference type="EMBL" id="KAF3700501.1"/>
    </source>
</evidence>
<dbReference type="SMART" id="SM01203">
    <property type="entry name" value="DUF3585"/>
    <property type="match status" value="1"/>
</dbReference>
<dbReference type="GO" id="GO:0003677">
    <property type="term" value="F:DNA binding"/>
    <property type="evidence" value="ECO:0007669"/>
    <property type="project" value="InterPro"/>
</dbReference>
<evidence type="ECO:0000259" key="18">
    <source>
        <dbReference type="PROSITE" id="PS51848"/>
    </source>
</evidence>
<dbReference type="InterPro" id="IPR036872">
    <property type="entry name" value="CH_dom_sf"/>
</dbReference>
<dbReference type="PANTHER" id="PTHR23167">
    <property type="entry name" value="CALPONIN HOMOLOGY DOMAIN-CONTAINING PROTEIN DDB_G0272472-RELATED"/>
    <property type="match status" value="1"/>
</dbReference>
<evidence type="ECO:0000313" key="20">
    <source>
        <dbReference type="Proteomes" id="UP000503349"/>
    </source>
</evidence>
<dbReference type="SMART" id="SM00033">
    <property type="entry name" value="CH"/>
    <property type="match status" value="1"/>
</dbReference>
<keyword evidence="4 13" id="KW-0479">Metal-binding</keyword>
<keyword evidence="20" id="KW-1185">Reference proteome</keyword>
<dbReference type="SMART" id="SM01409">
    <property type="entry name" value="RNA_pol_Rpb6"/>
    <property type="match status" value="1"/>
</dbReference>
<dbReference type="PROSITE" id="PS50021">
    <property type="entry name" value="CH"/>
    <property type="match status" value="1"/>
</dbReference>
<reference evidence="20" key="2">
    <citation type="submission" date="2019-02" db="EMBL/GenBank/DDBJ databases">
        <title>Opniocepnalus argus Var Kimnra genome.</title>
        <authorList>
            <person name="Zhou C."/>
            <person name="Xiao S."/>
        </authorList>
    </citation>
    <scope>NUCLEOTIDE SEQUENCE [LARGE SCALE GENOMIC DNA]</scope>
</reference>
<dbReference type="GO" id="GO:0003899">
    <property type="term" value="F:DNA-directed RNA polymerase activity"/>
    <property type="evidence" value="ECO:0007669"/>
    <property type="project" value="InterPro"/>
</dbReference>